<gene>
    <name evidence="2" type="ORF">E8M12_04465</name>
</gene>
<keyword evidence="3" id="KW-1185">Reference proteome</keyword>
<sequence>MQMANGRISQLLNLPCFAGQDCQAEPFIGSGNHDCYLVKVATGSQCWFAKHLGITNGADNSAANKAVYPQLESLSPVPFYQDENWLILPFIDGTNILDWDILVSDKIKLAVPLMAKLHERVNAELPELSLQAQFAELLDTVDIPASKTESLRRQIDKFLPKTHAEQPHVVCHGDLNFANIIIDREEKAWLLDLEYLCRAPREYDIAMFMAINALSPDKWRSTVIDHYQTAANVDVNQHLIDIYLPCCLLLNGLWYASRGRQHPEFRQKASWQLQQFRLVTGHSLSAELIR</sequence>
<accession>A0A4U1B7U6</accession>
<dbReference type="Gene3D" id="3.90.1200.10">
    <property type="match status" value="1"/>
</dbReference>
<dbReference type="AlphaFoldDB" id="A0A4U1B7U6"/>
<proteinExistence type="predicted"/>
<comment type="caution">
    <text evidence="2">The sequence shown here is derived from an EMBL/GenBank/DDBJ whole genome shotgun (WGS) entry which is preliminary data.</text>
</comment>
<dbReference type="InterPro" id="IPR011009">
    <property type="entry name" value="Kinase-like_dom_sf"/>
</dbReference>
<dbReference type="OrthoDB" id="179763at2"/>
<dbReference type="SUPFAM" id="SSF56112">
    <property type="entry name" value="Protein kinase-like (PK-like)"/>
    <property type="match status" value="1"/>
</dbReference>
<protein>
    <recommendedName>
        <fullName evidence="1">Aminoglycoside phosphotransferase domain-containing protein</fullName>
    </recommendedName>
</protein>
<feature type="domain" description="Aminoglycoside phosphotransferase" evidence="1">
    <location>
        <begin position="131"/>
        <end position="228"/>
    </location>
</feature>
<dbReference type="InterPro" id="IPR002575">
    <property type="entry name" value="Aminoglycoside_PTrfase"/>
</dbReference>
<evidence type="ECO:0000259" key="1">
    <source>
        <dbReference type="Pfam" id="PF01636"/>
    </source>
</evidence>
<organism evidence="2 3">
    <name type="scientific">Thalassotalea mangrovi</name>
    <dbReference type="NCBI Taxonomy" id="2572245"/>
    <lineage>
        <taxon>Bacteria</taxon>
        <taxon>Pseudomonadati</taxon>
        <taxon>Pseudomonadota</taxon>
        <taxon>Gammaproteobacteria</taxon>
        <taxon>Alteromonadales</taxon>
        <taxon>Colwelliaceae</taxon>
        <taxon>Thalassotalea</taxon>
    </lineage>
</organism>
<dbReference type="EMBL" id="SWDB01000009">
    <property type="protein sequence ID" value="TKB46312.1"/>
    <property type="molecule type" value="Genomic_DNA"/>
</dbReference>
<evidence type="ECO:0000313" key="3">
    <source>
        <dbReference type="Proteomes" id="UP000307999"/>
    </source>
</evidence>
<name>A0A4U1B7U6_9GAMM</name>
<dbReference type="Pfam" id="PF01636">
    <property type="entry name" value="APH"/>
    <property type="match status" value="1"/>
</dbReference>
<reference evidence="2 3" key="1">
    <citation type="submission" date="2019-04" db="EMBL/GenBank/DDBJ databases">
        <title>Thalassotalea guangxiensis sp. nov., isolated from sediment of the coastal wetland.</title>
        <authorList>
            <person name="Zheng S."/>
            <person name="Zhang D."/>
        </authorList>
    </citation>
    <scope>NUCLEOTIDE SEQUENCE [LARGE SCALE GENOMIC DNA]</scope>
    <source>
        <strain evidence="2 3">ZS-4</strain>
    </source>
</reference>
<evidence type="ECO:0000313" key="2">
    <source>
        <dbReference type="EMBL" id="TKB46312.1"/>
    </source>
</evidence>
<dbReference type="Proteomes" id="UP000307999">
    <property type="component" value="Unassembled WGS sequence"/>
</dbReference>